<dbReference type="RefSeq" id="WP_021947077.1">
    <property type="nucleotide sequence ID" value="NZ_JACJJG010000058.1"/>
</dbReference>
<organism evidence="2 3">
    <name type="scientific">Marseilla massiliensis</name>
    <dbReference type="NCBI Taxonomy" id="1841864"/>
    <lineage>
        <taxon>Bacteria</taxon>
        <taxon>Pseudomonadati</taxon>
        <taxon>Bacteroidota</taxon>
        <taxon>Bacteroidia</taxon>
        <taxon>Bacteroidales</taxon>
        <taxon>Prevotellaceae</taxon>
        <taxon>Marseilla</taxon>
    </lineage>
</organism>
<keyword evidence="3" id="KW-1185">Reference proteome</keyword>
<name>A0A938WTY3_9BACT</name>
<proteinExistence type="predicted"/>
<comment type="caution">
    <text evidence="2">The sequence shown here is derived from an EMBL/GenBank/DDBJ whole genome shotgun (WGS) entry which is preliminary data.</text>
</comment>
<dbReference type="Proteomes" id="UP000706891">
    <property type="component" value="Unassembled WGS sequence"/>
</dbReference>
<evidence type="ECO:0000313" key="3">
    <source>
        <dbReference type="Proteomes" id="UP000706891"/>
    </source>
</evidence>
<dbReference type="AlphaFoldDB" id="A0A938WTY3"/>
<evidence type="ECO:0000256" key="1">
    <source>
        <dbReference type="SAM" id="Phobius"/>
    </source>
</evidence>
<dbReference type="EMBL" id="JACJJG010000058">
    <property type="protein sequence ID" value="MBM6674193.1"/>
    <property type="molecule type" value="Genomic_DNA"/>
</dbReference>
<evidence type="ECO:0000313" key="2">
    <source>
        <dbReference type="EMBL" id="MBM6674193.1"/>
    </source>
</evidence>
<keyword evidence="1" id="KW-0472">Membrane</keyword>
<reference evidence="2" key="1">
    <citation type="submission" date="2020-08" db="EMBL/GenBank/DDBJ databases">
        <authorList>
            <person name="Cejkova D."/>
            <person name="Kubasova T."/>
            <person name="Jahodarova E."/>
            <person name="Rychlik I."/>
        </authorList>
    </citation>
    <scope>NUCLEOTIDE SEQUENCE</scope>
    <source>
        <strain evidence="2">An824</strain>
    </source>
</reference>
<keyword evidence="1" id="KW-1133">Transmembrane helix</keyword>
<accession>A0A938WTY3</accession>
<gene>
    <name evidence="2" type="ORF">H6A34_09935</name>
</gene>
<protein>
    <submittedName>
        <fullName evidence="2">Uncharacterized protein</fullName>
    </submittedName>
</protein>
<reference evidence="2" key="2">
    <citation type="journal article" date="2021" name="Sci. Rep.">
        <title>The distribution of antibiotic resistance genes in chicken gut microbiota commensals.</title>
        <authorList>
            <person name="Juricova H."/>
            <person name="Matiasovicova J."/>
            <person name="Kubasova T."/>
            <person name="Cejkova D."/>
            <person name="Rychlik I."/>
        </authorList>
    </citation>
    <scope>NUCLEOTIDE SEQUENCE</scope>
    <source>
        <strain evidence="2">An824</strain>
    </source>
</reference>
<feature type="transmembrane region" description="Helical" evidence="1">
    <location>
        <begin position="13"/>
        <end position="43"/>
    </location>
</feature>
<keyword evidence="1" id="KW-0812">Transmembrane</keyword>
<sequence>MDVNDFKIKKGQWLLYIVVSAGLLYITESWLMALGIMLLLILIDRMIAEYERKKRGEDNNLF</sequence>